<dbReference type="Proteomes" id="UP001196342">
    <property type="component" value="Unassembled WGS sequence"/>
</dbReference>
<dbReference type="InterPro" id="IPR029058">
    <property type="entry name" value="AB_hydrolase_fold"/>
</dbReference>
<organism evidence="3 4">
    <name type="scientific">Bacteroides uniformis</name>
    <dbReference type="NCBI Taxonomy" id="820"/>
    <lineage>
        <taxon>Bacteria</taxon>
        <taxon>Pseudomonadati</taxon>
        <taxon>Bacteroidota</taxon>
        <taxon>Bacteroidia</taxon>
        <taxon>Bacteroidales</taxon>
        <taxon>Bacteroidaceae</taxon>
        <taxon>Bacteroides</taxon>
    </lineage>
</organism>
<proteinExistence type="predicted"/>
<feature type="domain" description="BD-FAE-like" evidence="2">
    <location>
        <begin position="89"/>
        <end position="178"/>
    </location>
</feature>
<evidence type="ECO:0000313" key="3">
    <source>
        <dbReference type="EMBL" id="MBT8725926.1"/>
    </source>
</evidence>
<dbReference type="PANTHER" id="PTHR48081">
    <property type="entry name" value="AB HYDROLASE SUPERFAMILY PROTEIN C4A8.06C"/>
    <property type="match status" value="1"/>
</dbReference>
<accession>A0ABS5X1V4</accession>
<reference evidence="3 4" key="1">
    <citation type="submission" date="2020-12" db="EMBL/GenBank/DDBJ databases">
        <title>Microorganisms.</title>
        <authorList>
            <person name="Matos J."/>
            <person name="Faleiro L."/>
            <person name="Duarte I."/>
        </authorList>
    </citation>
    <scope>NUCLEOTIDE SEQUENCE [LARGE SCALE GENOMIC DNA]</scope>
    <source>
        <strain evidence="3 4">PtFD3Pch2</strain>
    </source>
</reference>
<dbReference type="GO" id="GO:0016787">
    <property type="term" value="F:hydrolase activity"/>
    <property type="evidence" value="ECO:0007669"/>
    <property type="project" value="UniProtKB-KW"/>
</dbReference>
<sequence length="570" mass="63296">MNNLLKLNFMLKKLLFSFLCAAFLVGFPFSLSAQKLMEVEPIVIELWPNGAPNDNGLTGEEYRNKNNRITNVTKPTLTVFPAPNPNGMAVIACPGGGYQHLAFEHEGIDQAAWYNAQGITFAVLKYRMPNGHFECPLSDIRQAMALMHEYAKKWGVDNNKIGVQGSSAGAHLACTLATGFRTPKERPAFQIMFYGAITPAMEGCKKNGTNSKLAFQDNKLEVVANTPPAFIMVSADDRLCVDLCVNYFLELKKAGVWSALHVYPEGGHGWGFKDAFKYKPMWTMELSHWLSLLNQRLDNQKAEIIQKKTIENGGTGPYKAIAAKVNTLNDYVVYRPADLKVAVECEEKALPLVVFANGGCHDCSVRFEGMLNEIASHGYIVIALGELRMEYSLEGNHKTNPQQLIYALDWMEQQLNDSESEYYNMVDMQAVASAGQSCGGAQVLAVCGDPRFKAHIMYNSGLGEMKMAGVDMESLKNLHAPILYMLGGDDDIAARNAMMDYDNIITVPVVMANHKTAGHTGAFDEPQGGSYAKLSLDWLDWQLKHKKTLSKVFKKGDPQRYSMFEIKSKF</sequence>
<evidence type="ECO:0000313" key="4">
    <source>
        <dbReference type="Proteomes" id="UP001196342"/>
    </source>
</evidence>
<dbReference type="PANTHER" id="PTHR48081:SF6">
    <property type="entry name" value="PEPTIDASE S9 PROLYL OLIGOPEPTIDASE CATALYTIC DOMAIN-CONTAINING PROTEIN"/>
    <property type="match status" value="1"/>
</dbReference>
<dbReference type="InterPro" id="IPR050300">
    <property type="entry name" value="GDXG_lipolytic_enzyme"/>
</dbReference>
<keyword evidence="4" id="KW-1185">Reference proteome</keyword>
<keyword evidence="1 3" id="KW-0378">Hydrolase</keyword>
<dbReference type="SUPFAM" id="SSF53474">
    <property type="entry name" value="alpha/beta-Hydrolases"/>
    <property type="match status" value="2"/>
</dbReference>
<dbReference type="Pfam" id="PF07224">
    <property type="entry name" value="Chlorophyllase"/>
    <property type="match status" value="1"/>
</dbReference>
<name>A0ABS5X1V4_BACUN</name>
<dbReference type="InterPro" id="IPR017395">
    <property type="entry name" value="Chlorophyllase-like"/>
</dbReference>
<dbReference type="Gene3D" id="3.40.50.1820">
    <property type="entry name" value="alpha/beta hydrolase"/>
    <property type="match status" value="2"/>
</dbReference>
<dbReference type="InterPro" id="IPR049492">
    <property type="entry name" value="BD-FAE-like_dom"/>
</dbReference>
<protein>
    <submittedName>
        <fullName evidence="3">Alpha/beta hydrolase</fullName>
    </submittedName>
</protein>
<gene>
    <name evidence="3" type="ORF">JQN06_07060</name>
</gene>
<dbReference type="Pfam" id="PF20434">
    <property type="entry name" value="BD-FAE"/>
    <property type="match status" value="1"/>
</dbReference>
<dbReference type="EMBL" id="JAFBJK010000002">
    <property type="protein sequence ID" value="MBT8725926.1"/>
    <property type="molecule type" value="Genomic_DNA"/>
</dbReference>
<evidence type="ECO:0000256" key="1">
    <source>
        <dbReference type="ARBA" id="ARBA00022801"/>
    </source>
</evidence>
<comment type="caution">
    <text evidence="3">The sequence shown here is derived from an EMBL/GenBank/DDBJ whole genome shotgun (WGS) entry which is preliminary data.</text>
</comment>
<evidence type="ECO:0000259" key="2">
    <source>
        <dbReference type="Pfam" id="PF20434"/>
    </source>
</evidence>